<dbReference type="Pfam" id="PF12796">
    <property type="entry name" value="Ank_2"/>
    <property type="match status" value="2"/>
</dbReference>
<protein>
    <submittedName>
        <fullName evidence="4">Ankyrin repeat-containing domain protein</fullName>
    </submittedName>
</protein>
<dbReference type="Gene3D" id="1.25.40.20">
    <property type="entry name" value="Ankyrin repeat-containing domain"/>
    <property type="match status" value="2"/>
</dbReference>
<keyword evidence="2 3" id="KW-0040">ANK repeat</keyword>
<dbReference type="SMART" id="SM00248">
    <property type="entry name" value="ANK"/>
    <property type="match status" value="4"/>
</dbReference>
<evidence type="ECO:0000256" key="3">
    <source>
        <dbReference type="PROSITE-ProRule" id="PRU00023"/>
    </source>
</evidence>
<evidence type="ECO:0000256" key="1">
    <source>
        <dbReference type="ARBA" id="ARBA00022737"/>
    </source>
</evidence>
<dbReference type="Pfam" id="PF00023">
    <property type="entry name" value="Ank"/>
    <property type="match status" value="1"/>
</dbReference>
<dbReference type="EMBL" id="JAUKUA010000004">
    <property type="protein sequence ID" value="KAK0715231.1"/>
    <property type="molecule type" value="Genomic_DNA"/>
</dbReference>
<dbReference type="AlphaFoldDB" id="A0AA40AG62"/>
<evidence type="ECO:0000313" key="5">
    <source>
        <dbReference type="Proteomes" id="UP001172102"/>
    </source>
</evidence>
<reference evidence="4" key="1">
    <citation type="submission" date="2023-06" db="EMBL/GenBank/DDBJ databases">
        <title>Genome-scale phylogeny and comparative genomics of the fungal order Sordariales.</title>
        <authorList>
            <consortium name="Lawrence Berkeley National Laboratory"/>
            <person name="Hensen N."/>
            <person name="Bonometti L."/>
            <person name="Westerberg I."/>
            <person name="Brannstrom I.O."/>
            <person name="Guillou S."/>
            <person name="Cros-Aarteil S."/>
            <person name="Calhoun S."/>
            <person name="Haridas S."/>
            <person name="Kuo A."/>
            <person name="Mondo S."/>
            <person name="Pangilinan J."/>
            <person name="Riley R."/>
            <person name="Labutti K."/>
            <person name="Andreopoulos B."/>
            <person name="Lipzen A."/>
            <person name="Chen C."/>
            <person name="Yanf M."/>
            <person name="Daum C."/>
            <person name="Ng V."/>
            <person name="Clum A."/>
            <person name="Steindorff A."/>
            <person name="Ohm R."/>
            <person name="Martin F."/>
            <person name="Silar P."/>
            <person name="Natvig D."/>
            <person name="Lalanne C."/>
            <person name="Gautier V."/>
            <person name="Ament-Velasquez S.L."/>
            <person name="Kruys A."/>
            <person name="Hutchinson M.I."/>
            <person name="Powell A.J."/>
            <person name="Barry K."/>
            <person name="Miller A.N."/>
            <person name="Grigoriev I.V."/>
            <person name="Debuchy R."/>
            <person name="Gladieux P."/>
            <person name="Thoren M.H."/>
            <person name="Johannesson H."/>
        </authorList>
    </citation>
    <scope>NUCLEOTIDE SEQUENCE</scope>
    <source>
        <strain evidence="4">SMH4607-1</strain>
    </source>
</reference>
<dbReference type="PROSITE" id="PS50297">
    <property type="entry name" value="ANK_REP_REGION"/>
    <property type="match status" value="2"/>
</dbReference>
<sequence>MAIEYGREKIIDILSKLFTESEQEVVKLLLERGAKPESFDKRGRTPLHVAAKEGGPEVVQILRFATPRGFLLRPISLLIATMGNMDNESTLATLRDNDLIRQPDAEGWTAIHLTARVGDTNAIKVLAMVGCRVNAQNNGGETALVLATQNGNVESATELLGWNADLTLRNLIDQTVLMMAAVQGNTDIIKVLLKKQ</sequence>
<dbReference type="Proteomes" id="UP001172102">
    <property type="component" value="Unassembled WGS sequence"/>
</dbReference>
<evidence type="ECO:0000256" key="2">
    <source>
        <dbReference type="ARBA" id="ARBA00023043"/>
    </source>
</evidence>
<dbReference type="PANTHER" id="PTHR24198">
    <property type="entry name" value="ANKYRIN REPEAT AND PROTEIN KINASE DOMAIN-CONTAINING PROTEIN"/>
    <property type="match status" value="1"/>
</dbReference>
<dbReference type="PROSITE" id="PS50088">
    <property type="entry name" value="ANK_REPEAT"/>
    <property type="match status" value="3"/>
</dbReference>
<organism evidence="4 5">
    <name type="scientific">Lasiosphaeris hirsuta</name>
    <dbReference type="NCBI Taxonomy" id="260670"/>
    <lineage>
        <taxon>Eukaryota</taxon>
        <taxon>Fungi</taxon>
        <taxon>Dikarya</taxon>
        <taxon>Ascomycota</taxon>
        <taxon>Pezizomycotina</taxon>
        <taxon>Sordariomycetes</taxon>
        <taxon>Sordariomycetidae</taxon>
        <taxon>Sordariales</taxon>
        <taxon>Lasiosphaeriaceae</taxon>
        <taxon>Lasiosphaeris</taxon>
    </lineage>
</organism>
<gene>
    <name evidence="4" type="ORF">B0H67DRAFT_236766</name>
</gene>
<feature type="repeat" description="ANK" evidence="3">
    <location>
        <begin position="106"/>
        <end position="138"/>
    </location>
</feature>
<dbReference type="InterPro" id="IPR002110">
    <property type="entry name" value="Ankyrin_rpt"/>
</dbReference>
<feature type="repeat" description="ANK" evidence="3">
    <location>
        <begin position="139"/>
        <end position="171"/>
    </location>
</feature>
<evidence type="ECO:0000313" key="4">
    <source>
        <dbReference type="EMBL" id="KAK0715231.1"/>
    </source>
</evidence>
<dbReference type="PRINTS" id="PR01415">
    <property type="entry name" value="ANKYRIN"/>
</dbReference>
<feature type="repeat" description="ANK" evidence="3">
    <location>
        <begin position="42"/>
        <end position="62"/>
    </location>
</feature>
<dbReference type="SUPFAM" id="SSF48403">
    <property type="entry name" value="Ankyrin repeat"/>
    <property type="match status" value="1"/>
</dbReference>
<comment type="caution">
    <text evidence="4">The sequence shown here is derived from an EMBL/GenBank/DDBJ whole genome shotgun (WGS) entry which is preliminary data.</text>
</comment>
<proteinExistence type="predicted"/>
<dbReference type="PANTHER" id="PTHR24198:SF165">
    <property type="entry name" value="ANKYRIN REPEAT-CONTAINING PROTEIN-RELATED"/>
    <property type="match status" value="1"/>
</dbReference>
<accession>A0AA40AG62</accession>
<keyword evidence="5" id="KW-1185">Reference proteome</keyword>
<keyword evidence="1" id="KW-0677">Repeat</keyword>
<name>A0AA40AG62_9PEZI</name>
<dbReference type="InterPro" id="IPR036770">
    <property type="entry name" value="Ankyrin_rpt-contain_sf"/>
</dbReference>